<evidence type="ECO:0000313" key="2">
    <source>
        <dbReference type="EMBL" id="MDI9260410.1"/>
    </source>
</evidence>
<sequence length="89" mass="9478">MHVSSVWLWCGAVVLGALVVSQFFQKPSRALLWMVRSIVLGCLLMVAADAVGNVLGFHLPLNPITVLAAGFLGLPGFAALLVLHLWVLA</sequence>
<evidence type="ECO:0000256" key="1">
    <source>
        <dbReference type="SAM" id="Phobius"/>
    </source>
</evidence>
<evidence type="ECO:0000313" key="3">
    <source>
        <dbReference type="Proteomes" id="UP001529245"/>
    </source>
</evidence>
<protein>
    <submittedName>
        <fullName evidence="2">Pro-sigmaK processing inhibitor BofA family protein</fullName>
    </submittedName>
</protein>
<feature type="transmembrane region" description="Helical" evidence="1">
    <location>
        <begin position="31"/>
        <end position="52"/>
    </location>
</feature>
<organism evidence="2 3">
    <name type="scientific">Alicyclobacillus sendaiensis PA2</name>
    <dbReference type="NCBI Taxonomy" id="3029425"/>
    <lineage>
        <taxon>Bacteria</taxon>
        <taxon>Bacillati</taxon>
        <taxon>Bacillota</taxon>
        <taxon>Bacilli</taxon>
        <taxon>Bacillales</taxon>
        <taxon>Alicyclobacillaceae</taxon>
        <taxon>Alicyclobacillus</taxon>
    </lineage>
</organism>
<proteinExistence type="predicted"/>
<gene>
    <name evidence="2" type="ORF">QID03_09420</name>
</gene>
<name>A0ABT6XZ94_ALISE</name>
<reference evidence="2 3" key="1">
    <citation type="submission" date="2023-04" db="EMBL/GenBank/DDBJ databases">
        <title>A. sendaiensis sub sp. chiapanensis a novel subspecie with specific adaptation in bacterial cell wall isolated from an active volcano.</title>
        <authorList>
            <person name="Alvarez Gutierrez P.E."/>
            <person name="Ortiz Cortes L.Y."/>
        </authorList>
    </citation>
    <scope>NUCLEOTIDE SEQUENCE [LARGE SCALE GENOMIC DNA]</scope>
    <source>
        <strain evidence="2 3">PA2</strain>
    </source>
</reference>
<dbReference type="EMBL" id="JASGCB010000014">
    <property type="protein sequence ID" value="MDI9260410.1"/>
    <property type="molecule type" value="Genomic_DNA"/>
</dbReference>
<keyword evidence="3" id="KW-1185">Reference proteome</keyword>
<feature type="transmembrane region" description="Helical" evidence="1">
    <location>
        <begin position="6"/>
        <end position="24"/>
    </location>
</feature>
<keyword evidence="1" id="KW-1133">Transmembrane helix</keyword>
<dbReference type="NCBIfam" id="TIGR02862">
    <property type="entry name" value="spore_BofA"/>
    <property type="match status" value="1"/>
</dbReference>
<feature type="transmembrane region" description="Helical" evidence="1">
    <location>
        <begin position="64"/>
        <end position="88"/>
    </location>
</feature>
<keyword evidence="1" id="KW-0812">Transmembrane</keyword>
<dbReference type="Proteomes" id="UP001529245">
    <property type="component" value="Unassembled WGS sequence"/>
</dbReference>
<comment type="caution">
    <text evidence="2">The sequence shown here is derived from an EMBL/GenBank/DDBJ whole genome shotgun (WGS) entry which is preliminary data.</text>
</comment>
<keyword evidence="1" id="KW-0472">Membrane</keyword>
<dbReference type="InterPro" id="IPR010001">
    <property type="entry name" value="BofA"/>
</dbReference>
<dbReference type="RefSeq" id="WP_283203879.1">
    <property type="nucleotide sequence ID" value="NZ_JASGCB010000014.1"/>
</dbReference>
<dbReference type="Pfam" id="PF07441">
    <property type="entry name" value="BofA"/>
    <property type="match status" value="1"/>
</dbReference>
<accession>A0ABT6XZ94</accession>